<dbReference type="Proteomes" id="UP001160148">
    <property type="component" value="Unassembled WGS sequence"/>
</dbReference>
<keyword evidence="2" id="KW-1185">Reference proteome</keyword>
<dbReference type="AlphaFoldDB" id="A0AAV0WE65"/>
<evidence type="ECO:0000313" key="2">
    <source>
        <dbReference type="Proteomes" id="UP001160148"/>
    </source>
</evidence>
<gene>
    <name evidence="1" type="ORF">MEUPH1_LOCUS10128</name>
</gene>
<name>A0AAV0WE65_9HEMI</name>
<comment type="caution">
    <text evidence="1">The sequence shown here is derived from an EMBL/GenBank/DDBJ whole genome shotgun (WGS) entry which is preliminary data.</text>
</comment>
<accession>A0AAV0WE65</accession>
<organism evidence="1 2">
    <name type="scientific">Macrosiphum euphorbiae</name>
    <name type="common">potato aphid</name>
    <dbReference type="NCBI Taxonomy" id="13131"/>
    <lineage>
        <taxon>Eukaryota</taxon>
        <taxon>Metazoa</taxon>
        <taxon>Ecdysozoa</taxon>
        <taxon>Arthropoda</taxon>
        <taxon>Hexapoda</taxon>
        <taxon>Insecta</taxon>
        <taxon>Pterygota</taxon>
        <taxon>Neoptera</taxon>
        <taxon>Paraneoptera</taxon>
        <taxon>Hemiptera</taxon>
        <taxon>Sternorrhyncha</taxon>
        <taxon>Aphidomorpha</taxon>
        <taxon>Aphidoidea</taxon>
        <taxon>Aphididae</taxon>
        <taxon>Macrosiphini</taxon>
        <taxon>Macrosiphum</taxon>
    </lineage>
</organism>
<proteinExistence type="predicted"/>
<evidence type="ECO:0000313" key="1">
    <source>
        <dbReference type="EMBL" id="CAI6354082.1"/>
    </source>
</evidence>
<protein>
    <submittedName>
        <fullName evidence="1">Uncharacterized protein</fullName>
    </submittedName>
</protein>
<dbReference type="EMBL" id="CARXXK010000002">
    <property type="protein sequence ID" value="CAI6354082.1"/>
    <property type="molecule type" value="Genomic_DNA"/>
</dbReference>
<sequence>MDVVDISPVKKIHVEN</sequence>
<reference evidence="1 2" key="1">
    <citation type="submission" date="2023-01" db="EMBL/GenBank/DDBJ databases">
        <authorList>
            <person name="Whitehead M."/>
        </authorList>
    </citation>
    <scope>NUCLEOTIDE SEQUENCE [LARGE SCALE GENOMIC DNA]</scope>
</reference>